<comment type="caution">
    <text evidence="5">The sequence shown here is derived from an EMBL/GenBank/DDBJ whole genome shotgun (WGS) entry which is preliminary data.</text>
</comment>
<reference evidence="5 6" key="1">
    <citation type="submission" date="2019-05" db="EMBL/GenBank/DDBJ databases">
        <title>Another draft genome of Portunus trituberculatus and its Hox gene families provides insights of decapod evolution.</title>
        <authorList>
            <person name="Jeong J.-H."/>
            <person name="Song I."/>
            <person name="Kim S."/>
            <person name="Choi T."/>
            <person name="Kim D."/>
            <person name="Ryu S."/>
            <person name="Kim W."/>
        </authorList>
    </citation>
    <scope>NUCLEOTIDE SEQUENCE [LARGE SCALE GENOMIC DNA]</scope>
    <source>
        <tissue evidence="5">Muscle</tissue>
    </source>
</reference>
<comment type="subunit">
    <text evidence="1">Self-associates forming complexes of several hundred monomers.</text>
</comment>
<evidence type="ECO:0000313" key="5">
    <source>
        <dbReference type="EMBL" id="MPC85361.1"/>
    </source>
</evidence>
<evidence type="ECO:0000256" key="3">
    <source>
        <dbReference type="ARBA" id="ARBA00025466"/>
    </source>
</evidence>
<keyword evidence="6" id="KW-1185">Reference proteome</keyword>
<gene>
    <name evidence="5" type="ORF">E2C01_080131</name>
</gene>
<dbReference type="InterPro" id="IPR028002">
    <property type="entry name" value="Myb_DNA-bind_5"/>
</dbReference>
<name>A0A5B7IIR1_PORTR</name>
<protein>
    <recommendedName>
        <fullName evidence="2">Regulatory protein zeste</fullName>
    </recommendedName>
</protein>
<feature type="domain" description="Myb/SANT-like DNA-binding" evidence="4">
    <location>
        <begin position="23"/>
        <end position="88"/>
    </location>
</feature>
<proteinExistence type="predicted"/>
<evidence type="ECO:0000256" key="1">
    <source>
        <dbReference type="ARBA" id="ARBA00011764"/>
    </source>
</evidence>
<dbReference type="AlphaFoldDB" id="A0A5B7IIR1"/>
<sequence>MLVTALNNNNTMATRDFKGTPLSYAQRLYLVKQIRDHPVVYTKPSNYTSVLKQKAVWEMITKNCNVCFSTAELKNTHQLKRTWEYLKNK</sequence>
<dbReference type="EMBL" id="VSRR010068196">
    <property type="protein sequence ID" value="MPC85361.1"/>
    <property type="molecule type" value="Genomic_DNA"/>
</dbReference>
<evidence type="ECO:0000259" key="4">
    <source>
        <dbReference type="Pfam" id="PF13873"/>
    </source>
</evidence>
<accession>A0A5B7IIR1</accession>
<comment type="function">
    <text evidence="3">Involved in transvection phenomena (= synapsis-dependent gene expression), where the synaptic pairing of chromosomes carrying genes with which zeste interacts influences the expression of these genes. Zeste binds to DNA and stimulates transcription from a nearby promoter.</text>
</comment>
<dbReference type="OrthoDB" id="6340111at2759"/>
<dbReference type="Proteomes" id="UP000324222">
    <property type="component" value="Unassembled WGS sequence"/>
</dbReference>
<evidence type="ECO:0000313" key="6">
    <source>
        <dbReference type="Proteomes" id="UP000324222"/>
    </source>
</evidence>
<evidence type="ECO:0000256" key="2">
    <source>
        <dbReference type="ARBA" id="ARBA00016807"/>
    </source>
</evidence>
<organism evidence="5 6">
    <name type="scientific">Portunus trituberculatus</name>
    <name type="common">Swimming crab</name>
    <name type="synonym">Neptunus trituberculatus</name>
    <dbReference type="NCBI Taxonomy" id="210409"/>
    <lineage>
        <taxon>Eukaryota</taxon>
        <taxon>Metazoa</taxon>
        <taxon>Ecdysozoa</taxon>
        <taxon>Arthropoda</taxon>
        <taxon>Crustacea</taxon>
        <taxon>Multicrustacea</taxon>
        <taxon>Malacostraca</taxon>
        <taxon>Eumalacostraca</taxon>
        <taxon>Eucarida</taxon>
        <taxon>Decapoda</taxon>
        <taxon>Pleocyemata</taxon>
        <taxon>Brachyura</taxon>
        <taxon>Eubrachyura</taxon>
        <taxon>Portunoidea</taxon>
        <taxon>Portunidae</taxon>
        <taxon>Portuninae</taxon>
        <taxon>Portunus</taxon>
    </lineage>
</organism>
<dbReference type="Pfam" id="PF13873">
    <property type="entry name" value="Myb_DNA-bind_5"/>
    <property type="match status" value="1"/>
</dbReference>